<evidence type="ECO:0000313" key="2">
    <source>
        <dbReference type="Proteomes" id="UP000005809"/>
    </source>
</evidence>
<accession>K1GT76</accession>
<dbReference type="Proteomes" id="UP000005809">
    <property type="component" value="Unassembled WGS sequence"/>
</dbReference>
<sequence length="213" mass="25070">MGRYAMKFKEYLEKLESLDISKTLLKEDKIVFVISGSSNLKTAALEPDRFEILNIFKDFGYKVIKSNFPYNEDFPYDEFEDINILKASLSNIAYYPHTLFNKRFEKEILRHLEPIKSLKDVIIISQSSGLNVWKKFMELSDFNNENIKMFALGPVGKGYGKLNNVVVLKGIFDIYSWLLDFHKFDKIVNCGHLGYFKDRKVKEIIYEYLQRKN</sequence>
<dbReference type="HOGENOM" id="CLU_1330247_0_0_0"/>
<proteinExistence type="predicted"/>
<name>K1GT76_9FUSO</name>
<organism evidence="1 2">
    <name type="scientific">Fusobacterium periodonticum D10</name>
    <dbReference type="NCBI Taxonomy" id="620833"/>
    <lineage>
        <taxon>Bacteria</taxon>
        <taxon>Fusobacteriati</taxon>
        <taxon>Fusobacteriota</taxon>
        <taxon>Fusobacteriia</taxon>
        <taxon>Fusobacteriales</taxon>
        <taxon>Fusobacteriaceae</taxon>
        <taxon>Fusobacterium</taxon>
    </lineage>
</organism>
<dbReference type="AlphaFoldDB" id="K1GT76"/>
<gene>
    <name evidence="1" type="ORF">FPOG_01948</name>
</gene>
<evidence type="ECO:0000313" key="1">
    <source>
        <dbReference type="EMBL" id="EKA94646.1"/>
    </source>
</evidence>
<reference evidence="1 2" key="1">
    <citation type="submission" date="2012-05" db="EMBL/GenBank/DDBJ databases">
        <title>The Genome Sequence of Fusobacterium periodontium Oral Taxon 201 Strain D10.</title>
        <authorList>
            <consortium name="The Broad Institute Genome Sequencing Platform"/>
            <consortium name="The Broad Institute Genome Sequencing Center for Infectious Disease"/>
            <person name="Earl A."/>
            <person name="Ward D."/>
            <person name="Feldgarden M."/>
            <person name="Gevers D."/>
            <person name="Strauss J."/>
            <person name="Sibley C."/>
            <person name="White A."/>
            <person name="Ambrose C.E."/>
            <person name="Allen-Vercoe E."/>
            <person name="Walker B."/>
            <person name="Young S.K."/>
            <person name="Zeng Q."/>
            <person name="Gargeya S."/>
            <person name="Fitzgerald M."/>
            <person name="Haas B."/>
            <person name="Abouelleil A."/>
            <person name="Alvarado L."/>
            <person name="Arachchi H.M."/>
            <person name="Berlin A.M."/>
            <person name="Chapman S.B."/>
            <person name="Goldberg J."/>
            <person name="Griggs A."/>
            <person name="Gujja S."/>
            <person name="Hansen M."/>
            <person name="Howarth C."/>
            <person name="Imamovic A."/>
            <person name="Larimer J."/>
            <person name="McCowan C."/>
            <person name="Montmayeur A."/>
            <person name="Murphy C."/>
            <person name="Neiman D."/>
            <person name="Pearson M."/>
            <person name="Priest M."/>
            <person name="Roberts A."/>
            <person name="Saif S."/>
            <person name="Shea T."/>
            <person name="Sisk P."/>
            <person name="Sykes S."/>
            <person name="Wortman J."/>
            <person name="Nusbaum C."/>
            <person name="Birren B."/>
        </authorList>
    </citation>
    <scope>NUCLEOTIDE SEQUENCE [LARGE SCALE GENOMIC DNA]</scope>
    <source>
        <strain evidence="1 2">D10</strain>
    </source>
</reference>
<protein>
    <submittedName>
        <fullName evidence="1">Uncharacterized protein</fullName>
    </submittedName>
</protein>
<comment type="caution">
    <text evidence="1">The sequence shown here is derived from an EMBL/GenBank/DDBJ whole genome shotgun (WGS) entry which is preliminary data.</text>
</comment>
<dbReference type="EMBL" id="ACIF01000044">
    <property type="protein sequence ID" value="EKA94646.1"/>
    <property type="molecule type" value="Genomic_DNA"/>
</dbReference>
<dbReference type="PATRIC" id="fig|620833.3.peg.217"/>